<evidence type="ECO:0000313" key="3">
    <source>
        <dbReference type="EMBL" id="CAL4779288.1"/>
    </source>
</evidence>
<name>A0A9P1CKN2_9DINO</name>
<reference evidence="1" key="1">
    <citation type="submission" date="2022-10" db="EMBL/GenBank/DDBJ databases">
        <authorList>
            <person name="Chen Y."/>
            <person name="Dougan E. K."/>
            <person name="Chan C."/>
            <person name="Rhodes N."/>
            <person name="Thang M."/>
        </authorList>
    </citation>
    <scope>NUCLEOTIDE SEQUENCE</scope>
</reference>
<reference evidence="2" key="2">
    <citation type="submission" date="2024-04" db="EMBL/GenBank/DDBJ databases">
        <authorList>
            <person name="Chen Y."/>
            <person name="Shah S."/>
            <person name="Dougan E. K."/>
            <person name="Thang M."/>
            <person name="Chan C."/>
        </authorList>
    </citation>
    <scope>NUCLEOTIDE SEQUENCE [LARGE SCALE GENOMIC DNA]</scope>
</reference>
<proteinExistence type="predicted"/>
<dbReference type="OrthoDB" id="439413at2759"/>
<evidence type="ECO:0000313" key="1">
    <source>
        <dbReference type="EMBL" id="CAI3991976.1"/>
    </source>
</evidence>
<dbReference type="Proteomes" id="UP001152797">
    <property type="component" value="Unassembled WGS sequence"/>
</dbReference>
<sequence length="152" mass="17551">MCQERTETWDEDLKKLREVMEKARSPCGMLVTKMKEIEDGTFVAINRDKRMKYLVEKFKLDKTAETSISDILARCSKEKQEEYYYDLERHFECSGKPSATAMMKLDLHCGSCGPMQHFLKGPSKPWDLFLNKTGIVMRGVNCIATCAKTIQH</sequence>
<keyword evidence="4" id="KW-1185">Reference proteome</keyword>
<accession>A0A9P1CKN2</accession>
<protein>
    <submittedName>
        <fullName evidence="3">RanBP2-type domain-containing protein</fullName>
    </submittedName>
</protein>
<comment type="caution">
    <text evidence="1">The sequence shown here is derived from an EMBL/GenBank/DDBJ whole genome shotgun (WGS) entry which is preliminary data.</text>
</comment>
<evidence type="ECO:0000313" key="2">
    <source>
        <dbReference type="EMBL" id="CAL1145351.1"/>
    </source>
</evidence>
<organism evidence="1">
    <name type="scientific">Cladocopium goreaui</name>
    <dbReference type="NCBI Taxonomy" id="2562237"/>
    <lineage>
        <taxon>Eukaryota</taxon>
        <taxon>Sar</taxon>
        <taxon>Alveolata</taxon>
        <taxon>Dinophyceae</taxon>
        <taxon>Suessiales</taxon>
        <taxon>Symbiodiniaceae</taxon>
        <taxon>Cladocopium</taxon>
    </lineage>
</organism>
<gene>
    <name evidence="1" type="ORF">C1SCF055_LOCUS18837</name>
</gene>
<dbReference type="EMBL" id="CAMXCT030001657">
    <property type="protein sequence ID" value="CAL4779288.1"/>
    <property type="molecule type" value="Genomic_DNA"/>
</dbReference>
<dbReference type="AlphaFoldDB" id="A0A9P1CKN2"/>
<evidence type="ECO:0000313" key="4">
    <source>
        <dbReference type="Proteomes" id="UP001152797"/>
    </source>
</evidence>
<dbReference type="EMBL" id="CAMXCT010001657">
    <property type="protein sequence ID" value="CAI3991976.1"/>
    <property type="molecule type" value="Genomic_DNA"/>
</dbReference>
<dbReference type="EMBL" id="CAMXCT020001657">
    <property type="protein sequence ID" value="CAL1145351.1"/>
    <property type="molecule type" value="Genomic_DNA"/>
</dbReference>